<dbReference type="AlphaFoldDB" id="A0A7J8PTE2"/>
<evidence type="ECO:0000256" key="1">
    <source>
        <dbReference type="SAM" id="MobiDB-lite"/>
    </source>
</evidence>
<protein>
    <submittedName>
        <fullName evidence="2">Uncharacterized protein</fullName>
    </submittedName>
</protein>
<organism evidence="2 3">
    <name type="scientific">Gossypium raimondii</name>
    <name type="common">Peruvian cotton</name>
    <name type="synonym">Gossypium klotzschianum subsp. raimondii</name>
    <dbReference type="NCBI Taxonomy" id="29730"/>
    <lineage>
        <taxon>Eukaryota</taxon>
        <taxon>Viridiplantae</taxon>
        <taxon>Streptophyta</taxon>
        <taxon>Embryophyta</taxon>
        <taxon>Tracheophyta</taxon>
        <taxon>Spermatophyta</taxon>
        <taxon>Magnoliopsida</taxon>
        <taxon>eudicotyledons</taxon>
        <taxon>Gunneridae</taxon>
        <taxon>Pentapetalae</taxon>
        <taxon>rosids</taxon>
        <taxon>malvids</taxon>
        <taxon>Malvales</taxon>
        <taxon>Malvaceae</taxon>
        <taxon>Malvoideae</taxon>
        <taxon>Gossypium</taxon>
    </lineage>
</organism>
<dbReference type="EMBL" id="JABEZZ010000008">
    <property type="protein sequence ID" value="MBA0592260.1"/>
    <property type="molecule type" value="Genomic_DNA"/>
</dbReference>
<comment type="caution">
    <text evidence="2">The sequence shown here is derived from an EMBL/GenBank/DDBJ whole genome shotgun (WGS) entry which is preliminary data.</text>
</comment>
<feature type="region of interest" description="Disordered" evidence="1">
    <location>
        <begin position="237"/>
        <end position="257"/>
    </location>
</feature>
<evidence type="ECO:0000313" key="3">
    <source>
        <dbReference type="Proteomes" id="UP000593578"/>
    </source>
</evidence>
<sequence length="257" mass="28095">MVVNYRNNRLGWKLAFGLEERKVTDPTGSRFNILHDFRDRNEINIGDSNPIVLANLKGKGVSIYNKPLGECELWPGEDKTDGVLGLVNLNANVSFKKDTISSEAATTHSVGLRIQGLSGLLIRAPSPTMHRSKASYQQAKGTSITHLEKLVITILNSKFHSAIKFIENQNPNFLSSDMSSRASSSSLKFGDLKWLKRGSHNLRGKGSKFKVKALGRESVAKAMSRVVEKIGSDSLIANSNNSQGEHLGSSETTTLDA</sequence>
<proteinExistence type="predicted"/>
<accession>A0A7J8PTE2</accession>
<name>A0A7J8PTE2_GOSRA</name>
<reference evidence="2 3" key="1">
    <citation type="journal article" date="2019" name="Genome Biol. Evol.">
        <title>Insights into the evolution of the New World diploid cottons (Gossypium, subgenus Houzingenia) based on genome sequencing.</title>
        <authorList>
            <person name="Grover C.E."/>
            <person name="Arick M.A. 2nd"/>
            <person name="Thrash A."/>
            <person name="Conover J.L."/>
            <person name="Sanders W.S."/>
            <person name="Peterson D.G."/>
            <person name="Frelichowski J.E."/>
            <person name="Scheffler J.A."/>
            <person name="Scheffler B.E."/>
            <person name="Wendel J.F."/>
        </authorList>
    </citation>
    <scope>NUCLEOTIDE SEQUENCE [LARGE SCALE GENOMIC DNA]</scope>
    <source>
        <strain evidence="2">8</strain>
        <tissue evidence="2">Leaf</tissue>
    </source>
</reference>
<dbReference type="Proteomes" id="UP000593578">
    <property type="component" value="Unassembled WGS sequence"/>
</dbReference>
<evidence type="ECO:0000313" key="2">
    <source>
        <dbReference type="EMBL" id="MBA0592260.1"/>
    </source>
</evidence>
<gene>
    <name evidence="2" type="ORF">Gorai_009244</name>
</gene>